<comment type="caution">
    <text evidence="1">The sequence shown here is derived from an EMBL/GenBank/DDBJ whole genome shotgun (WGS) entry which is preliminary data.</text>
</comment>
<dbReference type="AlphaFoldDB" id="X1K3U9"/>
<reference evidence="1" key="1">
    <citation type="journal article" date="2014" name="Front. Microbiol.">
        <title>High frequency of phylogenetically diverse reductive dehalogenase-homologous genes in deep subseafloor sedimentary metagenomes.</title>
        <authorList>
            <person name="Kawai M."/>
            <person name="Futagami T."/>
            <person name="Toyoda A."/>
            <person name="Takaki Y."/>
            <person name="Nishi S."/>
            <person name="Hori S."/>
            <person name="Arai W."/>
            <person name="Tsubouchi T."/>
            <person name="Morono Y."/>
            <person name="Uchiyama I."/>
            <person name="Ito T."/>
            <person name="Fujiyama A."/>
            <person name="Inagaki F."/>
            <person name="Takami H."/>
        </authorList>
    </citation>
    <scope>NUCLEOTIDE SEQUENCE</scope>
    <source>
        <strain evidence="1">Expedition CK06-06</strain>
    </source>
</reference>
<protein>
    <submittedName>
        <fullName evidence="1">Uncharacterized protein</fullName>
    </submittedName>
</protein>
<organism evidence="1">
    <name type="scientific">marine sediment metagenome</name>
    <dbReference type="NCBI Taxonomy" id="412755"/>
    <lineage>
        <taxon>unclassified sequences</taxon>
        <taxon>metagenomes</taxon>
        <taxon>ecological metagenomes</taxon>
    </lineage>
</organism>
<proteinExistence type="predicted"/>
<feature type="non-terminal residue" evidence="1">
    <location>
        <position position="1"/>
    </location>
</feature>
<accession>X1K3U9</accession>
<name>X1K3U9_9ZZZZ</name>
<gene>
    <name evidence="1" type="ORF">S03H2_65805</name>
</gene>
<evidence type="ECO:0000313" key="1">
    <source>
        <dbReference type="EMBL" id="GAH76733.1"/>
    </source>
</evidence>
<dbReference type="EMBL" id="BARU01042899">
    <property type="protein sequence ID" value="GAH76733.1"/>
    <property type="molecule type" value="Genomic_DNA"/>
</dbReference>
<sequence length="31" mass="3760">GIHRLGVFEKVNLKDLMKEQNINMIHNKRKR</sequence>